<dbReference type="Proteomes" id="UP000460298">
    <property type="component" value="Unassembled WGS sequence"/>
</dbReference>
<feature type="transmembrane region" description="Helical" evidence="10">
    <location>
        <begin position="137"/>
        <end position="160"/>
    </location>
</feature>
<evidence type="ECO:0000313" key="11">
    <source>
        <dbReference type="EMBL" id="KAB2933630.1"/>
    </source>
</evidence>
<evidence type="ECO:0000256" key="6">
    <source>
        <dbReference type="ARBA" id="ARBA00022989"/>
    </source>
</evidence>
<feature type="transmembrane region" description="Helical" evidence="10">
    <location>
        <begin position="357"/>
        <end position="375"/>
    </location>
</feature>
<protein>
    <recommendedName>
        <fullName evidence="13">Virulence factor MviN</fullName>
    </recommendedName>
</protein>
<evidence type="ECO:0000256" key="3">
    <source>
        <dbReference type="ARBA" id="ARBA00022692"/>
    </source>
</evidence>
<feature type="transmembrane region" description="Helical" evidence="10">
    <location>
        <begin position="97"/>
        <end position="117"/>
    </location>
</feature>
<feature type="transmembrane region" description="Helical" evidence="10">
    <location>
        <begin position="314"/>
        <end position="337"/>
    </location>
</feature>
<comment type="similarity">
    <text evidence="9">Belongs to the MurJ/MviN family.</text>
</comment>
<feature type="transmembrane region" description="Helical" evidence="10">
    <location>
        <begin position="193"/>
        <end position="213"/>
    </location>
</feature>
<keyword evidence="7 10" id="KW-0472">Membrane</keyword>
<dbReference type="PANTHER" id="PTHR43486">
    <property type="entry name" value="LIPID II FLIPPASE MURJ-RELATED"/>
    <property type="match status" value="1"/>
</dbReference>
<dbReference type="Pfam" id="PF03023">
    <property type="entry name" value="MurJ"/>
    <property type="match status" value="1"/>
</dbReference>
<evidence type="ECO:0000256" key="4">
    <source>
        <dbReference type="ARBA" id="ARBA00022960"/>
    </source>
</evidence>
<dbReference type="PANTHER" id="PTHR43486:SF1">
    <property type="entry name" value="LIPID II FLIPPASE MURJ-RELATED"/>
    <property type="match status" value="1"/>
</dbReference>
<evidence type="ECO:0000256" key="8">
    <source>
        <dbReference type="ARBA" id="ARBA00060041"/>
    </source>
</evidence>
<keyword evidence="4" id="KW-0133">Cell shape</keyword>
<comment type="caution">
    <text evidence="11">The sequence shown here is derived from an EMBL/GenBank/DDBJ whole genome shotgun (WGS) entry which is preliminary data.</text>
</comment>
<gene>
    <name evidence="11" type="ORF">F9K24_07240</name>
</gene>
<evidence type="ECO:0000256" key="1">
    <source>
        <dbReference type="ARBA" id="ARBA00004651"/>
    </source>
</evidence>
<keyword evidence="5" id="KW-0573">Peptidoglycan synthesis</keyword>
<comment type="subcellular location">
    <subcellularLocation>
        <location evidence="1">Cell membrane</location>
        <topology evidence="1">Multi-pass membrane protein</topology>
    </subcellularLocation>
</comment>
<keyword evidence="2" id="KW-1003">Cell membrane</keyword>
<keyword evidence="6 10" id="KW-1133">Transmembrane helix</keyword>
<feature type="transmembrane region" description="Helical" evidence="10">
    <location>
        <begin position="412"/>
        <end position="432"/>
    </location>
</feature>
<name>A0A833H2X8_9LEPT</name>
<feature type="transmembrane region" description="Helical" evidence="10">
    <location>
        <begin position="387"/>
        <end position="406"/>
    </location>
</feature>
<dbReference type="InterPro" id="IPR004268">
    <property type="entry name" value="MurJ"/>
</dbReference>
<feature type="transmembrane region" description="Helical" evidence="10">
    <location>
        <begin position="169"/>
        <end position="187"/>
    </location>
</feature>
<dbReference type="AlphaFoldDB" id="A0A833H2X8"/>
<evidence type="ECO:0000256" key="2">
    <source>
        <dbReference type="ARBA" id="ARBA00022475"/>
    </source>
</evidence>
<sequence length="441" mass="47570">MRRLFNRLKSIDTRHRRIAFGMIQVAVFLAFGRGIGAVKEMAFAWRFGVGPAIDAYAFLFAAVSYPLGLLLIVYTTAFIPLARKYSTAEKSSFKSELFGISLLAALPVAFIAFFALNRLLHWSLIGLSVETVEFGSAVIWIIVLLVIPGVMNALFSSWILDRGRHGNTLLESIPSLCILITVFLFPADSIMPLAIATLIGFTLQSLLLGGLVWRSGDTSGIALSFHSPLWGPFLRTAIIVLASQGLLTIVQVTDPFFAAASGGTGSVATLSYANRFLALLIGIGGTAINRAAISVFSDVHATEPGRLQQIVRRWLVVLFIGGVFAVALGWIAAPYLIRFFFERGAFTPDDTAIVSELFRTGLPQLPFHFAALLIYTELASRGAYRPIIIATAFAVGAKLALNALLLPSMGLHGIPAASVVMQILLLLGLVLGRGAFRSRAI</sequence>
<dbReference type="GO" id="GO:0008360">
    <property type="term" value="P:regulation of cell shape"/>
    <property type="evidence" value="ECO:0007669"/>
    <property type="project" value="UniProtKB-KW"/>
</dbReference>
<feature type="transmembrane region" description="Helical" evidence="10">
    <location>
        <begin position="18"/>
        <end position="35"/>
    </location>
</feature>
<evidence type="ECO:0000256" key="10">
    <source>
        <dbReference type="SAM" id="Phobius"/>
    </source>
</evidence>
<feature type="transmembrane region" description="Helical" evidence="10">
    <location>
        <begin position="272"/>
        <end position="293"/>
    </location>
</feature>
<proteinExistence type="inferred from homology"/>
<reference evidence="11 12" key="1">
    <citation type="submission" date="2019-10" db="EMBL/GenBank/DDBJ databases">
        <title>Extracellular Electron Transfer in a Candidatus Methanoperedens spp. Enrichment Culture.</title>
        <authorList>
            <person name="Berger S."/>
            <person name="Rangel Shaw D."/>
            <person name="Berben T."/>
            <person name="In 'T Zandt M."/>
            <person name="Frank J."/>
            <person name="Reimann J."/>
            <person name="Jetten M.S.M."/>
            <person name="Welte C.U."/>
        </authorList>
    </citation>
    <scope>NUCLEOTIDE SEQUENCE [LARGE SCALE GENOMIC DNA]</scope>
    <source>
        <strain evidence="11">SB12</strain>
    </source>
</reference>
<evidence type="ECO:0000256" key="9">
    <source>
        <dbReference type="ARBA" id="ARBA00061532"/>
    </source>
</evidence>
<evidence type="ECO:0000313" key="12">
    <source>
        <dbReference type="Proteomes" id="UP000460298"/>
    </source>
</evidence>
<dbReference type="EMBL" id="WBUI01000005">
    <property type="protein sequence ID" value="KAB2933630.1"/>
    <property type="molecule type" value="Genomic_DNA"/>
</dbReference>
<dbReference type="GO" id="GO:0005886">
    <property type="term" value="C:plasma membrane"/>
    <property type="evidence" value="ECO:0007669"/>
    <property type="project" value="UniProtKB-SubCell"/>
</dbReference>
<dbReference type="GO" id="GO:0009252">
    <property type="term" value="P:peptidoglycan biosynthetic process"/>
    <property type="evidence" value="ECO:0007669"/>
    <property type="project" value="UniProtKB-KW"/>
</dbReference>
<keyword evidence="3 10" id="KW-0812">Transmembrane</keyword>
<accession>A0A833H2X8</accession>
<feature type="transmembrane region" description="Helical" evidence="10">
    <location>
        <begin position="55"/>
        <end position="77"/>
    </location>
</feature>
<evidence type="ECO:0000256" key="5">
    <source>
        <dbReference type="ARBA" id="ARBA00022984"/>
    </source>
</evidence>
<comment type="function">
    <text evidence="8">Involved in peptidoglycan biosynthesis. Transports lipid-linked peptidoglycan precursors from the inner to the outer leaflet of the cytoplasmic membrane.</text>
</comment>
<evidence type="ECO:0008006" key="13">
    <source>
        <dbReference type="Google" id="ProtNLM"/>
    </source>
</evidence>
<evidence type="ECO:0000256" key="7">
    <source>
        <dbReference type="ARBA" id="ARBA00023136"/>
    </source>
</evidence>
<organism evidence="11 12">
    <name type="scientific">Leptonema illini</name>
    <dbReference type="NCBI Taxonomy" id="183"/>
    <lineage>
        <taxon>Bacteria</taxon>
        <taxon>Pseudomonadati</taxon>
        <taxon>Spirochaetota</taxon>
        <taxon>Spirochaetia</taxon>
        <taxon>Leptospirales</taxon>
        <taxon>Leptospiraceae</taxon>
        <taxon>Leptonema</taxon>
    </lineage>
</organism>
<feature type="transmembrane region" description="Helical" evidence="10">
    <location>
        <begin position="233"/>
        <end position="252"/>
    </location>
</feature>